<dbReference type="PANTHER" id="PTHR40624:SF1">
    <property type="entry name" value="BIOSYNTHESIS MONOOXYGENASE, PUTATIVE (AFU_ORTHOLOGUE AFUA_1G12025)-RELATED"/>
    <property type="match status" value="1"/>
</dbReference>
<dbReference type="PANTHER" id="PTHR40624">
    <property type="entry name" value="BIOSYNTHESIS MONOOXYGENASE, PUTATIVE (AFU_ORTHOLOGUE AFUA_1G12025)-RELATED"/>
    <property type="match status" value="1"/>
</dbReference>
<reference evidence="2" key="1">
    <citation type="submission" date="2022-02" db="EMBL/GenBank/DDBJ databases">
        <authorList>
            <person name="Giguere J D."/>
        </authorList>
    </citation>
    <scope>NUCLEOTIDE SEQUENCE</scope>
    <source>
        <strain evidence="2">CCAP 1055/1</strain>
    </source>
</reference>
<dbReference type="PROSITE" id="PS51725">
    <property type="entry name" value="ABM"/>
    <property type="match status" value="1"/>
</dbReference>
<accession>A0A8J9T9U7</accession>
<proteinExistence type="predicted"/>
<protein>
    <recommendedName>
        <fullName evidence="1">ABM domain-containing protein</fullName>
    </recommendedName>
</protein>
<sequence>MSEPAFSLFVTLKFSDSQFKEDFLRDIALVATHVRNSEPDTLSYEVLLSDKDDLTVVVMERYRDKEHAFLRVHRNSQPFQEFRPKLKAMQDDGKVTISGESFLDSGIGFGDRA</sequence>
<gene>
    <name evidence="2" type="ORF">PTTT1_LOCUS34246</name>
</gene>
<dbReference type="Gene3D" id="3.30.70.100">
    <property type="match status" value="1"/>
</dbReference>
<evidence type="ECO:0000313" key="2">
    <source>
        <dbReference type="EMBL" id="CAG9287024.1"/>
    </source>
</evidence>
<dbReference type="SUPFAM" id="SSF54909">
    <property type="entry name" value="Dimeric alpha+beta barrel"/>
    <property type="match status" value="1"/>
</dbReference>
<dbReference type="OMA" id="LMIFERY"/>
<dbReference type="InterPro" id="IPR007138">
    <property type="entry name" value="ABM_dom"/>
</dbReference>
<evidence type="ECO:0000259" key="1">
    <source>
        <dbReference type="PROSITE" id="PS51725"/>
    </source>
</evidence>
<dbReference type="Pfam" id="PF03992">
    <property type="entry name" value="ABM"/>
    <property type="match status" value="1"/>
</dbReference>
<organism evidence="2">
    <name type="scientific">Phaeodactylum tricornutum</name>
    <name type="common">Diatom</name>
    <dbReference type="NCBI Taxonomy" id="2850"/>
    <lineage>
        <taxon>Eukaryota</taxon>
        <taxon>Sar</taxon>
        <taxon>Stramenopiles</taxon>
        <taxon>Ochrophyta</taxon>
        <taxon>Bacillariophyta</taxon>
        <taxon>Bacillariophyceae</taxon>
        <taxon>Bacillariophycidae</taxon>
        <taxon>Naviculales</taxon>
        <taxon>Phaeodactylaceae</taxon>
        <taxon>Phaeodactylum</taxon>
    </lineage>
</organism>
<name>A0A8J9T9U7_PHATR</name>
<dbReference type="InterPro" id="IPR011008">
    <property type="entry name" value="Dimeric_a/b-barrel"/>
</dbReference>
<dbReference type="EMBL" id="OU594965">
    <property type="protein sequence ID" value="CAG9287024.1"/>
    <property type="molecule type" value="Genomic_DNA"/>
</dbReference>
<dbReference type="Proteomes" id="UP000836788">
    <property type="component" value="Chromosome 24"/>
</dbReference>
<feature type="domain" description="ABM" evidence="1">
    <location>
        <begin position="6"/>
        <end position="98"/>
    </location>
</feature>
<dbReference type="AlphaFoldDB" id="A0A8J9T9U7"/>